<accession>A0A2P6RI40</accession>
<evidence type="ECO:0000313" key="1">
    <source>
        <dbReference type="EMBL" id="PRQ46093.1"/>
    </source>
</evidence>
<name>A0A2P6RI40_ROSCH</name>
<gene>
    <name evidence="1" type="ORF">RchiOBHm_Chr2g0085381</name>
</gene>
<protein>
    <submittedName>
        <fullName evidence="1">Uncharacterized protein</fullName>
    </submittedName>
</protein>
<reference evidence="1 2" key="1">
    <citation type="journal article" date="2018" name="Nat. Genet.">
        <title>The Rosa genome provides new insights in the design of modern roses.</title>
        <authorList>
            <person name="Bendahmane M."/>
        </authorList>
    </citation>
    <scope>NUCLEOTIDE SEQUENCE [LARGE SCALE GENOMIC DNA]</scope>
    <source>
        <strain evidence="2">cv. Old Blush</strain>
    </source>
</reference>
<dbReference type="Gramene" id="PRQ46093">
    <property type="protein sequence ID" value="PRQ46093"/>
    <property type="gene ID" value="RchiOBHm_Chr2g0085381"/>
</dbReference>
<organism evidence="1 2">
    <name type="scientific">Rosa chinensis</name>
    <name type="common">China rose</name>
    <dbReference type="NCBI Taxonomy" id="74649"/>
    <lineage>
        <taxon>Eukaryota</taxon>
        <taxon>Viridiplantae</taxon>
        <taxon>Streptophyta</taxon>
        <taxon>Embryophyta</taxon>
        <taxon>Tracheophyta</taxon>
        <taxon>Spermatophyta</taxon>
        <taxon>Magnoliopsida</taxon>
        <taxon>eudicotyledons</taxon>
        <taxon>Gunneridae</taxon>
        <taxon>Pentapetalae</taxon>
        <taxon>rosids</taxon>
        <taxon>fabids</taxon>
        <taxon>Rosales</taxon>
        <taxon>Rosaceae</taxon>
        <taxon>Rosoideae</taxon>
        <taxon>Rosoideae incertae sedis</taxon>
        <taxon>Rosa</taxon>
    </lineage>
</organism>
<proteinExistence type="predicted"/>
<evidence type="ECO:0000313" key="2">
    <source>
        <dbReference type="Proteomes" id="UP000238479"/>
    </source>
</evidence>
<sequence>MKVPALNPAKLADKTFCAVVKVPIAKGTQRVLQRLFNRFQATDVTRTTFSITKGKCTQC</sequence>
<dbReference type="EMBL" id="PDCK01000040">
    <property type="protein sequence ID" value="PRQ46093.1"/>
    <property type="molecule type" value="Genomic_DNA"/>
</dbReference>
<dbReference type="Proteomes" id="UP000238479">
    <property type="component" value="Chromosome 2"/>
</dbReference>
<keyword evidence="2" id="KW-1185">Reference proteome</keyword>
<comment type="caution">
    <text evidence="1">The sequence shown here is derived from an EMBL/GenBank/DDBJ whole genome shotgun (WGS) entry which is preliminary data.</text>
</comment>
<dbReference type="AlphaFoldDB" id="A0A2P6RI40"/>